<dbReference type="PROSITE" id="PS00409">
    <property type="entry name" value="PROKAR_NTER_METHYL"/>
    <property type="match status" value="1"/>
</dbReference>
<evidence type="ECO:0000313" key="3">
    <source>
        <dbReference type="Proteomes" id="UP001171945"/>
    </source>
</evidence>
<reference evidence="2" key="1">
    <citation type="submission" date="2023-06" db="EMBL/GenBank/DDBJ databases">
        <title>Uncultivated large filamentous bacteria from sulfidic sediments reveal new species and different genomic features in energy metabolism and defense.</title>
        <authorList>
            <person name="Fonseca A."/>
        </authorList>
    </citation>
    <scope>NUCLEOTIDE SEQUENCE</scope>
    <source>
        <strain evidence="2">HSG4</strain>
    </source>
</reference>
<name>A0ABT7VQU1_9GAMM</name>
<dbReference type="Proteomes" id="UP001171945">
    <property type="component" value="Unassembled WGS sequence"/>
</dbReference>
<sequence length="217" mass="24659">MLTHRSSNTGFTLLELLIALTLSTLVMLLLAMGMHSVLKEWTLSSNRLDESLDKVLVLLQIERALDGAFPHLYKDRDENKSYIFFEGDEKQIAWVSTVSPGRLPGLTAWQLLSSDDDEGGIEIRIIPAFASDPTELLEEHAAAITVLKGYNADFEYLYVDEKIQEDTEWLTEWEGKERQGLPNAVRMRLESEDDDEPLEVIAVIQAHQHQKIRPVKP</sequence>
<dbReference type="InterPro" id="IPR012902">
    <property type="entry name" value="N_methyl_site"/>
</dbReference>
<gene>
    <name evidence="2" type="ORF">QUF54_01550</name>
</gene>
<protein>
    <submittedName>
        <fullName evidence="2">Prepilin-type N-terminal cleavage/methylation domain-containing protein</fullName>
    </submittedName>
</protein>
<keyword evidence="1" id="KW-1133">Transmembrane helix</keyword>
<feature type="transmembrane region" description="Helical" evidence="1">
    <location>
        <begin position="16"/>
        <end position="38"/>
    </location>
</feature>
<accession>A0ABT7VQU1</accession>
<evidence type="ECO:0000256" key="1">
    <source>
        <dbReference type="SAM" id="Phobius"/>
    </source>
</evidence>
<keyword evidence="1" id="KW-0472">Membrane</keyword>
<organism evidence="2 3">
    <name type="scientific">Candidatus Marithioploca araucensis</name>
    <dbReference type="NCBI Taxonomy" id="70273"/>
    <lineage>
        <taxon>Bacteria</taxon>
        <taxon>Pseudomonadati</taxon>
        <taxon>Pseudomonadota</taxon>
        <taxon>Gammaproteobacteria</taxon>
        <taxon>Thiotrichales</taxon>
        <taxon>Thiotrichaceae</taxon>
        <taxon>Candidatus Marithioploca</taxon>
    </lineage>
</organism>
<dbReference type="EMBL" id="JAUCGM010000038">
    <property type="protein sequence ID" value="MDM8562020.1"/>
    <property type="molecule type" value="Genomic_DNA"/>
</dbReference>
<proteinExistence type="predicted"/>
<dbReference type="Pfam" id="PF07963">
    <property type="entry name" value="N_methyl"/>
    <property type="match status" value="1"/>
</dbReference>
<dbReference type="NCBIfam" id="TIGR02532">
    <property type="entry name" value="IV_pilin_GFxxxE"/>
    <property type="match status" value="1"/>
</dbReference>
<keyword evidence="3" id="KW-1185">Reference proteome</keyword>
<evidence type="ECO:0000313" key="2">
    <source>
        <dbReference type="EMBL" id="MDM8562020.1"/>
    </source>
</evidence>
<keyword evidence="1" id="KW-0812">Transmembrane</keyword>
<comment type="caution">
    <text evidence="2">The sequence shown here is derived from an EMBL/GenBank/DDBJ whole genome shotgun (WGS) entry which is preliminary data.</text>
</comment>